<dbReference type="AlphaFoldDB" id="A0A8D8WF52"/>
<feature type="region of interest" description="Disordered" evidence="1">
    <location>
        <begin position="1"/>
        <end position="93"/>
    </location>
</feature>
<name>A0A8D8WF52_9HEMI</name>
<reference evidence="2" key="1">
    <citation type="submission" date="2021-05" db="EMBL/GenBank/DDBJ databases">
        <authorList>
            <person name="Alioto T."/>
            <person name="Alioto T."/>
            <person name="Gomez Garrido J."/>
        </authorList>
    </citation>
    <scope>NUCLEOTIDE SEQUENCE</scope>
</reference>
<evidence type="ECO:0008006" key="3">
    <source>
        <dbReference type="Google" id="ProtNLM"/>
    </source>
</evidence>
<dbReference type="SUPFAM" id="SSF56219">
    <property type="entry name" value="DNase I-like"/>
    <property type="match status" value="1"/>
</dbReference>
<sequence length="583" mass="68045">MNKKKTYITQNPLNTNTNNSGHINNSSTNSSGSNSGSTNNNNGSNSSSNKTNNSGKEIRDMGNNNQDNIKNVNNNNNVKTVNELGSYRQTNNITRKRYENKRKNTHNIEHKEIRLYHQNIQGIKEKIIRVEEQSEIYKPSIICLTEHFQKKENIEVTGIKGYKHIASYARVNHIRGGSVVYANNNLNNLQIEEIDFTKYSEEFNLECSGMRIKTKDKMEDNIIVLCIYRSTQGNLNKFFELFECILNEINFSKNKVIICGDLNINFLNKEDRNTKILNDILESYNMENLIGKPTRKEKTTIDYIIIGKEMKSRNIEVIENGLSDHTAQCVDIEMKLVNKSEEIIKSRSLGNEESINNMQNELNKVNWDKIIDEYIYKNDSIDFLYENINSKLLTIFNEAFPIKIMKRRNKKPKGWLTEELKEHSFLMNKIYKLMNKMDTENKETELIKCQYDNMKKIHKKNLEISKNKYLQDIIDSNKNQNKTMWSLFFEATGKDKTNRNKISLKYNNEIIEDEKELTKTFGRYFIDSVKDKIRNNLKDSTDVENNTIQYELISTMNLEPTTPQEIRKHIKTLPSNNGVEDIT</sequence>
<proteinExistence type="predicted"/>
<feature type="compositionally biased region" description="Low complexity" evidence="1">
    <location>
        <begin position="63"/>
        <end position="82"/>
    </location>
</feature>
<dbReference type="PANTHER" id="PTHR33776:SF4">
    <property type="entry name" value="ENDONUCLEASE_EXONUCLEASE_PHOSPHATASE DOMAIN-CONTAINING PROTEIN"/>
    <property type="match status" value="1"/>
</dbReference>
<organism evidence="2">
    <name type="scientific">Cacopsylla melanoneura</name>
    <dbReference type="NCBI Taxonomy" id="428564"/>
    <lineage>
        <taxon>Eukaryota</taxon>
        <taxon>Metazoa</taxon>
        <taxon>Ecdysozoa</taxon>
        <taxon>Arthropoda</taxon>
        <taxon>Hexapoda</taxon>
        <taxon>Insecta</taxon>
        <taxon>Pterygota</taxon>
        <taxon>Neoptera</taxon>
        <taxon>Paraneoptera</taxon>
        <taxon>Hemiptera</taxon>
        <taxon>Sternorrhyncha</taxon>
        <taxon>Psylloidea</taxon>
        <taxon>Psyllidae</taxon>
        <taxon>Psyllinae</taxon>
        <taxon>Cacopsylla</taxon>
    </lineage>
</organism>
<accession>A0A8D8WF52</accession>
<dbReference type="PANTHER" id="PTHR33776">
    <property type="entry name" value="ENDO/EXONUCLEASE/PHOSPHATASE DOMAIN-CONTAINING PROTEIN"/>
    <property type="match status" value="1"/>
</dbReference>
<evidence type="ECO:0000313" key="2">
    <source>
        <dbReference type="EMBL" id="CAG6657962.1"/>
    </source>
</evidence>
<evidence type="ECO:0000256" key="1">
    <source>
        <dbReference type="SAM" id="MobiDB-lite"/>
    </source>
</evidence>
<feature type="compositionally biased region" description="Low complexity" evidence="1">
    <location>
        <begin position="14"/>
        <end position="55"/>
    </location>
</feature>
<dbReference type="EMBL" id="HBUF01190216">
    <property type="protein sequence ID" value="CAG6657962.1"/>
    <property type="molecule type" value="Transcribed_RNA"/>
</dbReference>
<protein>
    <recommendedName>
        <fullName evidence="3">Endonuclease/exonuclease/phosphatase domain-containing protein</fullName>
    </recommendedName>
</protein>
<dbReference type="Gene3D" id="3.60.10.10">
    <property type="entry name" value="Endonuclease/exonuclease/phosphatase"/>
    <property type="match status" value="1"/>
</dbReference>
<dbReference type="InterPro" id="IPR036691">
    <property type="entry name" value="Endo/exonu/phosph_ase_sf"/>
</dbReference>